<gene>
    <name evidence="1" type="ORF">CYCCA115_LOCUS5260</name>
</gene>
<comment type="caution">
    <text evidence="1">The sequence shown here is derived from an EMBL/GenBank/DDBJ whole genome shotgun (WGS) entry which is preliminary data.</text>
</comment>
<organism evidence="1 2">
    <name type="scientific">Cylindrotheca closterium</name>
    <dbReference type="NCBI Taxonomy" id="2856"/>
    <lineage>
        <taxon>Eukaryota</taxon>
        <taxon>Sar</taxon>
        <taxon>Stramenopiles</taxon>
        <taxon>Ochrophyta</taxon>
        <taxon>Bacillariophyta</taxon>
        <taxon>Bacillariophyceae</taxon>
        <taxon>Bacillariophycidae</taxon>
        <taxon>Bacillariales</taxon>
        <taxon>Bacillariaceae</taxon>
        <taxon>Cylindrotheca</taxon>
    </lineage>
</organism>
<sequence length="263" mass="29779">MGLASARETPFLDLEKRHFWELVSSNTMLTFDSGYGELIGLLSRKTSLVKLSLIVFPFEDDYFERLSGLTKLRFLEIMGHSGDPNDPAHNVGRITDNGCKAIAKTLPNLHYLNLSSQPKVTKVGIASILRSCPRLREIQAISTGVKSQHLARLVKLSDSLLMLIFSLEFFRFDDPHIVQTIKATGGRCLPNCDSRTEDDHHREMGWLCDLNRPSSIFTDAERRQMLHSHFLVQEVSRRRLIPLSIDIYEELVGVDIRVGSNSN</sequence>
<dbReference type="InterPro" id="IPR032675">
    <property type="entry name" value="LRR_dom_sf"/>
</dbReference>
<proteinExistence type="predicted"/>
<reference evidence="1" key="1">
    <citation type="submission" date="2023-08" db="EMBL/GenBank/DDBJ databases">
        <authorList>
            <person name="Audoor S."/>
            <person name="Bilcke G."/>
        </authorList>
    </citation>
    <scope>NUCLEOTIDE SEQUENCE</scope>
</reference>
<evidence type="ECO:0000313" key="1">
    <source>
        <dbReference type="EMBL" id="CAJ1936575.1"/>
    </source>
</evidence>
<dbReference type="Gene3D" id="3.80.10.10">
    <property type="entry name" value="Ribonuclease Inhibitor"/>
    <property type="match status" value="1"/>
</dbReference>
<keyword evidence="2" id="KW-1185">Reference proteome</keyword>
<dbReference type="EMBL" id="CAKOGP040000557">
    <property type="protein sequence ID" value="CAJ1936575.1"/>
    <property type="molecule type" value="Genomic_DNA"/>
</dbReference>
<dbReference type="SUPFAM" id="SSF52047">
    <property type="entry name" value="RNI-like"/>
    <property type="match status" value="1"/>
</dbReference>
<evidence type="ECO:0000313" key="2">
    <source>
        <dbReference type="Proteomes" id="UP001295423"/>
    </source>
</evidence>
<name>A0AAD2FGH5_9STRA</name>
<dbReference type="AlphaFoldDB" id="A0AAD2FGH5"/>
<protein>
    <submittedName>
        <fullName evidence="1">Uncharacterized protein</fullName>
    </submittedName>
</protein>
<accession>A0AAD2FGH5</accession>
<dbReference type="Proteomes" id="UP001295423">
    <property type="component" value="Unassembled WGS sequence"/>
</dbReference>